<accession>A0ACA8DT40</accession>
<proteinExistence type="predicted"/>
<gene>
    <name evidence="1" type="ORF">PAGA_a0612</name>
</gene>
<organism evidence="1 2">
    <name type="scientific">Pseudoalteromonas agarivorans DSM 14585</name>
    <dbReference type="NCBI Taxonomy" id="1312369"/>
    <lineage>
        <taxon>Bacteria</taxon>
        <taxon>Pseudomonadati</taxon>
        <taxon>Pseudomonadota</taxon>
        <taxon>Gammaproteobacteria</taxon>
        <taxon>Alteromonadales</taxon>
        <taxon>Pseudoalteromonadaceae</taxon>
        <taxon>Pseudoalteromonas</taxon>
    </lineage>
</organism>
<sequence length="47" mass="5156">MVSLLTQKKAVLVNNRRAVCGSDSIFYRVTEIGIEIMALLGGQDTDE</sequence>
<dbReference type="EMBL" id="CP011011">
    <property type="protein sequence ID" value="ATC81153.1"/>
    <property type="molecule type" value="Genomic_DNA"/>
</dbReference>
<evidence type="ECO:0000313" key="2">
    <source>
        <dbReference type="Proteomes" id="UP000217277"/>
    </source>
</evidence>
<evidence type="ECO:0000313" key="1">
    <source>
        <dbReference type="EMBL" id="ATC81153.1"/>
    </source>
</evidence>
<name>A0ACA8DT40_9GAMM</name>
<keyword evidence="2" id="KW-1185">Reference proteome</keyword>
<dbReference type="Proteomes" id="UP000217277">
    <property type="component" value="Chromosome I"/>
</dbReference>
<reference evidence="1" key="1">
    <citation type="submission" date="2015-03" db="EMBL/GenBank/DDBJ databases">
        <authorList>
            <person name="Xie B.-B."/>
            <person name="Rong J.-C."/>
            <person name="Qin Q.-L."/>
            <person name="Zhang Y.-Z."/>
        </authorList>
    </citation>
    <scope>NUCLEOTIDE SEQUENCE</scope>
    <source>
        <strain evidence="1">DSM 14585</strain>
    </source>
</reference>
<protein>
    <submittedName>
        <fullName evidence="1">Uncharacterized protein</fullName>
    </submittedName>
</protein>